<dbReference type="InterPro" id="IPR008928">
    <property type="entry name" value="6-hairpin_glycosidase_sf"/>
</dbReference>
<proteinExistence type="predicted"/>
<dbReference type="AlphaFoldDB" id="A0A1F7XA00"/>
<dbReference type="EMBL" id="MGFS01000008">
    <property type="protein sequence ID" value="OGM11850.1"/>
    <property type="molecule type" value="Genomic_DNA"/>
</dbReference>
<dbReference type="InterPro" id="IPR011613">
    <property type="entry name" value="GH15-like"/>
</dbReference>
<gene>
    <name evidence="2" type="ORF">A2Z22_01350</name>
</gene>
<dbReference type="Proteomes" id="UP000177053">
    <property type="component" value="Unassembled WGS sequence"/>
</dbReference>
<comment type="caution">
    <text evidence="2">The sequence shown here is derived from an EMBL/GenBank/DDBJ whole genome shotgun (WGS) entry which is preliminary data.</text>
</comment>
<reference evidence="2 3" key="1">
    <citation type="journal article" date="2016" name="Nat. Commun.">
        <title>Thousands of microbial genomes shed light on interconnected biogeochemical processes in an aquifer system.</title>
        <authorList>
            <person name="Anantharaman K."/>
            <person name="Brown C.T."/>
            <person name="Hug L.A."/>
            <person name="Sharon I."/>
            <person name="Castelle C.J."/>
            <person name="Probst A.J."/>
            <person name="Thomas B.C."/>
            <person name="Singh A."/>
            <person name="Wilkins M.J."/>
            <person name="Karaoz U."/>
            <person name="Brodie E.L."/>
            <person name="Williams K.H."/>
            <person name="Hubbard S.S."/>
            <person name="Banfield J.F."/>
        </authorList>
    </citation>
    <scope>NUCLEOTIDE SEQUENCE [LARGE SCALE GENOMIC DNA]</scope>
</reference>
<dbReference type="InterPro" id="IPR012341">
    <property type="entry name" value="6hp_glycosidase-like_sf"/>
</dbReference>
<dbReference type="PANTHER" id="PTHR31616:SF13">
    <property type="entry name" value="GLUCAN 1,4-ALPHA-GLUCOSIDASE"/>
    <property type="match status" value="1"/>
</dbReference>
<dbReference type="SUPFAM" id="SSF48208">
    <property type="entry name" value="Six-hairpin glycosidases"/>
    <property type="match status" value="1"/>
</dbReference>
<dbReference type="Gene3D" id="1.50.10.10">
    <property type="match status" value="1"/>
</dbReference>
<evidence type="ECO:0000313" key="2">
    <source>
        <dbReference type="EMBL" id="OGM11850.1"/>
    </source>
</evidence>
<evidence type="ECO:0000313" key="3">
    <source>
        <dbReference type="Proteomes" id="UP000177053"/>
    </source>
</evidence>
<sequence length="660" mass="75299">MPKTVTLGNGHLLVCLDKFGRVKDLYYHYAGLENHVGENMAHRIGIWIDGSLNWLDNPSWEIKIKAVPDSMESEIKASNSQIGLELDFADVVYNERNIFIRKIRVKNLYDRNRNFKIYFNQQFNISQTHTGDTAYYDPHDNVIIHYKGRRVFLINLLNSGKGIAEYSVGLFGIEGKEGTFRDAEDGKLSESPIEYGQVDSVLGVDIDLEAKEEKVIYYWLTVAKSIKKVKELNSYVLEKTPDYIIKSTTDYWKAWINNQQFTFYGLSDQIIDLFKTSLTTIRTHVSKNGAIIASSDSDMLFYGRDTYSYMWPRDAAVSAIALAQAGDFNASRRFFEFCSEVISNDGYFLHKYRADKALGSSWHPWIRNGKAELPIQEDGTALIINALWTHFELSKDLEFIESIYNPLIKKAADFMSDYCDEKTGLPKPSYDLWEMKFGIHTFTASSVYGALNVAGKFASLLGKDKQAKKYLDVASGIKNGILKYLYNNENKTFLKHINFDKDEIISDKTIDASSVYGVYKFKVLNFDDPILKKAIEVTTDRLSVKTDIGGIARFEGDIYHSQGGNVPGNPWFITTLWMTQYHTEFLEKESEITEFVKRFNWVVTHATPSGLLSEQLNPYTGEHLSAAPLTWSHAEYVIAIINFLEKLEELGICKACYPVK</sequence>
<protein>
    <recommendedName>
        <fullName evidence="1">GH15-like domain-containing protein</fullName>
    </recommendedName>
</protein>
<accession>A0A1F7XA00</accession>
<dbReference type="GO" id="GO:0004553">
    <property type="term" value="F:hydrolase activity, hydrolyzing O-glycosyl compounds"/>
    <property type="evidence" value="ECO:0007669"/>
    <property type="project" value="TreeGrafter"/>
</dbReference>
<evidence type="ECO:0000259" key="1">
    <source>
        <dbReference type="Pfam" id="PF00723"/>
    </source>
</evidence>
<dbReference type="GO" id="GO:0005975">
    <property type="term" value="P:carbohydrate metabolic process"/>
    <property type="evidence" value="ECO:0007669"/>
    <property type="project" value="InterPro"/>
</dbReference>
<name>A0A1F7XA00_9BACT</name>
<dbReference type="PANTHER" id="PTHR31616">
    <property type="entry name" value="TREHALASE"/>
    <property type="match status" value="1"/>
</dbReference>
<organism evidence="2 3">
    <name type="scientific">Candidatus Woesebacteria bacterium RBG_16_34_12</name>
    <dbReference type="NCBI Taxonomy" id="1802480"/>
    <lineage>
        <taxon>Bacteria</taxon>
        <taxon>Candidatus Woeseibacteriota</taxon>
    </lineage>
</organism>
<feature type="domain" description="GH15-like" evidence="1">
    <location>
        <begin position="287"/>
        <end position="640"/>
    </location>
</feature>
<dbReference type="Pfam" id="PF00723">
    <property type="entry name" value="Glyco_hydro_15"/>
    <property type="match status" value="1"/>
</dbReference>